<gene>
    <name evidence="2" type="ORF">KC19_VG302500</name>
</gene>
<accession>A0A8T0HVP9</accession>
<dbReference type="InterPro" id="IPR001357">
    <property type="entry name" value="BRCT_dom"/>
</dbReference>
<name>A0A8T0HVP9_CERPU</name>
<protein>
    <recommendedName>
        <fullName evidence="1">BRCT domain-containing protein</fullName>
    </recommendedName>
</protein>
<dbReference type="AlphaFoldDB" id="A0A8T0HVP9"/>
<dbReference type="PROSITE" id="PS50172">
    <property type="entry name" value="BRCT"/>
    <property type="match status" value="1"/>
</dbReference>
<proteinExistence type="predicted"/>
<evidence type="ECO:0000313" key="2">
    <source>
        <dbReference type="EMBL" id="KAG0574916.1"/>
    </source>
</evidence>
<feature type="domain" description="BRCT" evidence="1">
    <location>
        <begin position="1"/>
        <end position="83"/>
    </location>
</feature>
<organism evidence="2 3">
    <name type="scientific">Ceratodon purpureus</name>
    <name type="common">Fire moss</name>
    <name type="synonym">Dicranum purpureum</name>
    <dbReference type="NCBI Taxonomy" id="3225"/>
    <lineage>
        <taxon>Eukaryota</taxon>
        <taxon>Viridiplantae</taxon>
        <taxon>Streptophyta</taxon>
        <taxon>Embryophyta</taxon>
        <taxon>Bryophyta</taxon>
        <taxon>Bryophytina</taxon>
        <taxon>Bryopsida</taxon>
        <taxon>Dicranidae</taxon>
        <taxon>Pseudoditrichales</taxon>
        <taxon>Ditrichaceae</taxon>
        <taxon>Ceratodon</taxon>
    </lineage>
</organism>
<dbReference type="Gene3D" id="3.40.50.10190">
    <property type="entry name" value="BRCT domain"/>
    <property type="match status" value="1"/>
</dbReference>
<keyword evidence="3" id="KW-1185">Reference proteome</keyword>
<dbReference type="SUPFAM" id="SSF52113">
    <property type="entry name" value="BRCT domain"/>
    <property type="match status" value="1"/>
</dbReference>
<sequence length="87" mass="10170">MVGAKTSPKLDKNVTHVLTFHNPGQELRPDWLLRSLRGEKEQELVYYGHLCHPHGQYINVVYQDWLVESLAKGFILCEMQFMAFPRL</sequence>
<evidence type="ECO:0000259" key="1">
    <source>
        <dbReference type="PROSITE" id="PS50172"/>
    </source>
</evidence>
<dbReference type="Proteomes" id="UP000822688">
    <property type="component" value="Chromosome V"/>
</dbReference>
<comment type="caution">
    <text evidence="2">The sequence shown here is derived from an EMBL/GenBank/DDBJ whole genome shotgun (WGS) entry which is preliminary data.</text>
</comment>
<dbReference type="EMBL" id="CM026426">
    <property type="protein sequence ID" value="KAG0574916.1"/>
    <property type="molecule type" value="Genomic_DNA"/>
</dbReference>
<evidence type="ECO:0000313" key="3">
    <source>
        <dbReference type="Proteomes" id="UP000822688"/>
    </source>
</evidence>
<dbReference type="InterPro" id="IPR036420">
    <property type="entry name" value="BRCT_dom_sf"/>
</dbReference>
<reference evidence="2" key="1">
    <citation type="submission" date="2020-06" db="EMBL/GenBank/DDBJ databases">
        <title>WGS assembly of Ceratodon purpureus strain R40.</title>
        <authorList>
            <person name="Carey S.B."/>
            <person name="Jenkins J."/>
            <person name="Shu S."/>
            <person name="Lovell J.T."/>
            <person name="Sreedasyam A."/>
            <person name="Maumus F."/>
            <person name="Tiley G.P."/>
            <person name="Fernandez-Pozo N."/>
            <person name="Barry K."/>
            <person name="Chen C."/>
            <person name="Wang M."/>
            <person name="Lipzen A."/>
            <person name="Daum C."/>
            <person name="Saski C.A."/>
            <person name="Payton A.C."/>
            <person name="Mcbreen J.C."/>
            <person name="Conrad R.E."/>
            <person name="Kollar L.M."/>
            <person name="Olsson S."/>
            <person name="Huttunen S."/>
            <person name="Landis J.B."/>
            <person name="Wickett N.J."/>
            <person name="Johnson M.G."/>
            <person name="Rensing S.A."/>
            <person name="Grimwood J."/>
            <person name="Schmutz J."/>
            <person name="Mcdaniel S.F."/>
        </authorList>
    </citation>
    <scope>NUCLEOTIDE SEQUENCE</scope>
    <source>
        <strain evidence="2">R40</strain>
    </source>
</reference>